<evidence type="ECO:0000256" key="6">
    <source>
        <dbReference type="ARBA" id="ARBA00022490"/>
    </source>
</evidence>
<organism evidence="17 18">
    <name type="scientific">Propioniciclava soli</name>
    <dbReference type="NCBI Taxonomy" id="2775081"/>
    <lineage>
        <taxon>Bacteria</taxon>
        <taxon>Bacillati</taxon>
        <taxon>Actinomycetota</taxon>
        <taxon>Actinomycetes</taxon>
        <taxon>Propionibacteriales</taxon>
        <taxon>Propionibacteriaceae</taxon>
        <taxon>Propioniciclava</taxon>
    </lineage>
</organism>
<dbReference type="InterPro" id="IPR012768">
    <property type="entry name" value="Trehalose_TreZ"/>
</dbReference>
<dbReference type="RefSeq" id="WP_342372232.1">
    <property type="nucleotide sequence ID" value="NZ_CP115965.1"/>
</dbReference>
<dbReference type="NCBIfam" id="TIGR02402">
    <property type="entry name" value="trehalose_TreZ"/>
    <property type="match status" value="1"/>
</dbReference>
<evidence type="ECO:0000256" key="10">
    <source>
        <dbReference type="ARBA" id="ARBA00032057"/>
    </source>
</evidence>
<dbReference type="InterPro" id="IPR044901">
    <property type="entry name" value="Trehalose_TreZ_E-set_sf"/>
</dbReference>
<keyword evidence="7 14" id="KW-0378">Hydrolase</keyword>
<feature type="domain" description="Glycosyl hydrolase family 13 catalytic" evidence="16">
    <location>
        <begin position="96"/>
        <end position="442"/>
    </location>
</feature>
<evidence type="ECO:0000256" key="2">
    <source>
        <dbReference type="ARBA" id="ARBA00005199"/>
    </source>
</evidence>
<evidence type="ECO:0000256" key="12">
    <source>
        <dbReference type="ARBA" id="ARBA00034013"/>
    </source>
</evidence>
<dbReference type="InterPro" id="IPR013783">
    <property type="entry name" value="Ig-like_fold"/>
</dbReference>
<evidence type="ECO:0000256" key="7">
    <source>
        <dbReference type="ARBA" id="ARBA00022801"/>
    </source>
</evidence>
<dbReference type="InterPro" id="IPR017853">
    <property type="entry name" value="GH"/>
</dbReference>
<dbReference type="SMART" id="SM00642">
    <property type="entry name" value="Aamy"/>
    <property type="match status" value="1"/>
</dbReference>
<dbReference type="EC" id="3.2.1.141" evidence="4 13"/>
<evidence type="ECO:0000256" key="15">
    <source>
        <dbReference type="SAM" id="MobiDB-lite"/>
    </source>
</evidence>
<accession>A0ABZ3C6B6</accession>
<keyword evidence="9 14" id="KW-0326">Glycosidase</keyword>
<dbReference type="CDD" id="cd02853">
    <property type="entry name" value="E_set_MTHase_like_N"/>
    <property type="match status" value="1"/>
</dbReference>
<evidence type="ECO:0000313" key="18">
    <source>
        <dbReference type="Proteomes" id="UP001434337"/>
    </source>
</evidence>
<comment type="pathway">
    <text evidence="2 14">Glycan biosynthesis; trehalose biosynthesis.</text>
</comment>
<evidence type="ECO:0000256" key="4">
    <source>
        <dbReference type="ARBA" id="ARBA00012268"/>
    </source>
</evidence>
<comment type="similarity">
    <text evidence="3 14">Belongs to the glycosyl hydrolase 13 family.</text>
</comment>
<dbReference type="PANTHER" id="PTHR43651">
    <property type="entry name" value="1,4-ALPHA-GLUCAN-BRANCHING ENZYME"/>
    <property type="match status" value="1"/>
</dbReference>
<comment type="catalytic activity">
    <reaction evidence="12 14">
        <text>hydrolysis of (1-&gt;4)-alpha-D-glucosidic linkage in 4-alpha-D-[(1-&gt;4)-alpha-D-glucanosyl]n trehalose to yield trehalose and (1-&gt;4)-alpha-D-glucan.</text>
        <dbReference type="EC" id="3.2.1.141"/>
    </reaction>
</comment>
<dbReference type="Gene3D" id="1.10.10.760">
    <property type="entry name" value="E-set domains of sugar-utilizing enzymes"/>
    <property type="match status" value="1"/>
</dbReference>
<evidence type="ECO:0000313" key="17">
    <source>
        <dbReference type="EMBL" id="WZW98086.1"/>
    </source>
</evidence>
<dbReference type="InterPro" id="IPR006047">
    <property type="entry name" value="GH13_cat_dom"/>
</dbReference>
<sequence>MPEIRLWAPLAHRADAHVGDTVHPMTPAGDGCFTVDLPVGTRYLLSVDGGEPRPDPRSPRQPEGIHGPSEVFDAPAHAWTDAGWAYPEVLGGVFYELHVGTFTDAGTLDSAIERLPHLVELGVDTVEVMPVQPFPGERGWGYDGVSLYAIHEAYGGPAALQRFVDAAHGLGLAVCLDVVYNHFGPAGNYVSTFGPYFTEKHHTPWGAAINLDDAHADGVRAFIVDAACRWLRDFHVDALRLDAVHALVDDSQPHLLAELSDAVTALRDELGQRRTLIAESDLNQVSMITPTAEGGLGMDGQWADDVHHALHSWLTGETFGYYVDFGPISVLEKALTGVFVHDGTFSTFRDETWGAPVPDDVERRRFVTFTQNHDQVGNRGLGDRPDERLAPGAVAGGAALLLLSPFTPMLFQGQEWGTRRPFRYFTDHDPELGRLVTQGRMREFAQHGWDEIYGPGADIPDPQDPATFAASTLDWDEASDPEHAATLAWHRTLIALRRTHLHPDDRGGNLPLTVAHGADWIAMTHGPLTVVASPRSAVEIDCAAQLGCDGELTASAGDATLAGGVLTLGPASVAVLLG</sequence>
<evidence type="ECO:0000256" key="8">
    <source>
        <dbReference type="ARBA" id="ARBA00023277"/>
    </source>
</evidence>
<dbReference type="EMBL" id="CP115965">
    <property type="protein sequence ID" value="WZW98086.1"/>
    <property type="molecule type" value="Genomic_DNA"/>
</dbReference>
<reference evidence="17 18" key="1">
    <citation type="journal article" date="2023" name="Environ Microbiome">
        <title>A coral-associated actinobacterium mitigates coral bleaching under heat stress.</title>
        <authorList>
            <person name="Li J."/>
            <person name="Zou Y."/>
            <person name="Li Q."/>
            <person name="Zhang J."/>
            <person name="Bourne D.G."/>
            <person name="Lyu Y."/>
            <person name="Liu C."/>
            <person name="Zhang S."/>
        </authorList>
    </citation>
    <scope>NUCLEOTIDE SEQUENCE [LARGE SCALE GENOMIC DNA]</scope>
    <source>
        <strain evidence="17 18">SCSIO 13291</strain>
    </source>
</reference>
<dbReference type="PANTHER" id="PTHR43651:SF11">
    <property type="entry name" value="MALTO-OLIGOSYLTREHALOSE TREHALOHYDROLASE"/>
    <property type="match status" value="1"/>
</dbReference>
<dbReference type="CDD" id="cd11325">
    <property type="entry name" value="AmyAc_GTHase"/>
    <property type="match status" value="1"/>
</dbReference>
<feature type="compositionally biased region" description="Basic and acidic residues" evidence="15">
    <location>
        <begin position="50"/>
        <end position="60"/>
    </location>
</feature>
<keyword evidence="18" id="KW-1185">Reference proteome</keyword>
<keyword evidence="8" id="KW-0119">Carbohydrate metabolism</keyword>
<dbReference type="Gene3D" id="3.20.20.80">
    <property type="entry name" value="Glycosidases"/>
    <property type="match status" value="1"/>
</dbReference>
<name>A0ABZ3C6B6_9ACTN</name>
<dbReference type="Pfam" id="PF00128">
    <property type="entry name" value="Alpha-amylase"/>
    <property type="match status" value="1"/>
</dbReference>
<evidence type="ECO:0000256" key="9">
    <source>
        <dbReference type="ARBA" id="ARBA00023295"/>
    </source>
</evidence>
<evidence type="ECO:0000256" key="13">
    <source>
        <dbReference type="NCBIfam" id="TIGR02402"/>
    </source>
</evidence>
<evidence type="ECO:0000256" key="5">
    <source>
        <dbReference type="ARBA" id="ARBA00015938"/>
    </source>
</evidence>
<gene>
    <name evidence="17" type="primary">treZ</name>
    <name evidence="17" type="ORF">PCC79_14500</name>
</gene>
<dbReference type="SUPFAM" id="SSF51445">
    <property type="entry name" value="(Trans)glycosidases"/>
    <property type="match status" value="1"/>
</dbReference>
<dbReference type="InterPro" id="IPR014756">
    <property type="entry name" value="Ig_E-set"/>
</dbReference>
<dbReference type="SUPFAM" id="SSF81296">
    <property type="entry name" value="E set domains"/>
    <property type="match status" value="1"/>
</dbReference>
<comment type="subcellular location">
    <subcellularLocation>
        <location evidence="1">Cytoplasm</location>
    </subcellularLocation>
</comment>
<evidence type="ECO:0000256" key="11">
    <source>
        <dbReference type="ARBA" id="ARBA00033284"/>
    </source>
</evidence>
<proteinExistence type="inferred from homology"/>
<dbReference type="Proteomes" id="UP001434337">
    <property type="component" value="Chromosome"/>
</dbReference>
<evidence type="ECO:0000256" key="14">
    <source>
        <dbReference type="PIRNR" id="PIRNR006337"/>
    </source>
</evidence>
<protein>
    <recommendedName>
        <fullName evidence="5 13">Malto-oligosyltrehalose trehalohydrolase</fullName>
        <shortName evidence="14">MTHase</shortName>
        <ecNumber evidence="4 13">3.2.1.141</ecNumber>
    </recommendedName>
    <alternativeName>
        <fullName evidence="11 14">4-alpha-D-((1-&gt;4)-alpha-D-glucano)trehalose trehalohydrolase</fullName>
    </alternativeName>
    <alternativeName>
        <fullName evidence="10 14">Maltooligosyl trehalose trehalohydrolase</fullName>
    </alternativeName>
</protein>
<feature type="region of interest" description="Disordered" evidence="15">
    <location>
        <begin position="45"/>
        <end position="71"/>
    </location>
</feature>
<evidence type="ECO:0000259" key="16">
    <source>
        <dbReference type="SMART" id="SM00642"/>
    </source>
</evidence>
<evidence type="ECO:0000256" key="1">
    <source>
        <dbReference type="ARBA" id="ARBA00004496"/>
    </source>
</evidence>
<evidence type="ECO:0000256" key="3">
    <source>
        <dbReference type="ARBA" id="ARBA00008061"/>
    </source>
</evidence>
<dbReference type="PIRSF" id="PIRSF006337">
    <property type="entry name" value="Trehalose_TreZ"/>
    <property type="match status" value="1"/>
</dbReference>
<keyword evidence="6" id="KW-0963">Cytoplasm</keyword>
<dbReference type="Gene3D" id="2.60.40.10">
    <property type="entry name" value="Immunoglobulins"/>
    <property type="match status" value="1"/>
</dbReference>